<gene>
    <name evidence="1" type="ORF">DPMN_074799</name>
</gene>
<comment type="caution">
    <text evidence="1">The sequence shown here is derived from an EMBL/GenBank/DDBJ whole genome shotgun (WGS) entry which is preliminary data.</text>
</comment>
<proteinExistence type="predicted"/>
<protein>
    <submittedName>
        <fullName evidence="1">Uncharacterized protein</fullName>
    </submittedName>
</protein>
<evidence type="ECO:0000313" key="1">
    <source>
        <dbReference type="EMBL" id="KAH3699837.1"/>
    </source>
</evidence>
<evidence type="ECO:0000313" key="2">
    <source>
        <dbReference type="Proteomes" id="UP000828390"/>
    </source>
</evidence>
<reference evidence="1" key="2">
    <citation type="submission" date="2020-11" db="EMBL/GenBank/DDBJ databases">
        <authorList>
            <person name="McCartney M.A."/>
            <person name="Auch B."/>
            <person name="Kono T."/>
            <person name="Mallez S."/>
            <person name="Becker A."/>
            <person name="Gohl D.M."/>
            <person name="Silverstein K.A.T."/>
            <person name="Koren S."/>
            <person name="Bechman K.B."/>
            <person name="Herman A."/>
            <person name="Abrahante J.E."/>
            <person name="Garbe J."/>
        </authorList>
    </citation>
    <scope>NUCLEOTIDE SEQUENCE</scope>
    <source>
        <strain evidence="1">Duluth1</strain>
        <tissue evidence="1">Whole animal</tissue>
    </source>
</reference>
<keyword evidence="2" id="KW-1185">Reference proteome</keyword>
<dbReference type="Proteomes" id="UP000828390">
    <property type="component" value="Unassembled WGS sequence"/>
</dbReference>
<reference evidence="1" key="1">
    <citation type="journal article" date="2019" name="bioRxiv">
        <title>The Genome of the Zebra Mussel, Dreissena polymorpha: A Resource for Invasive Species Research.</title>
        <authorList>
            <person name="McCartney M.A."/>
            <person name="Auch B."/>
            <person name="Kono T."/>
            <person name="Mallez S."/>
            <person name="Zhang Y."/>
            <person name="Obille A."/>
            <person name="Becker A."/>
            <person name="Abrahante J.E."/>
            <person name="Garbe J."/>
            <person name="Badalamenti J.P."/>
            <person name="Herman A."/>
            <person name="Mangelson H."/>
            <person name="Liachko I."/>
            <person name="Sullivan S."/>
            <person name="Sone E.D."/>
            <person name="Koren S."/>
            <person name="Silverstein K.A.T."/>
            <person name="Beckman K.B."/>
            <person name="Gohl D.M."/>
        </authorList>
    </citation>
    <scope>NUCLEOTIDE SEQUENCE</scope>
    <source>
        <strain evidence="1">Duluth1</strain>
        <tissue evidence="1">Whole animal</tissue>
    </source>
</reference>
<accession>A0A9D3YG07</accession>
<name>A0A9D3YG07_DREPO</name>
<dbReference type="EMBL" id="JAIWYP010000015">
    <property type="protein sequence ID" value="KAH3699837.1"/>
    <property type="molecule type" value="Genomic_DNA"/>
</dbReference>
<sequence>MTKIRPYQELMQDLGYKGSGLQFGYPNRKLTGSPRIYAAHKAGKPERFLLFCKTESVLSQFEYVRTQFFFIRCAVVTRSKAVLTPSYYVLSTRSANGVGLSENGLEKPEMDSISVASYG</sequence>
<organism evidence="1 2">
    <name type="scientific">Dreissena polymorpha</name>
    <name type="common">Zebra mussel</name>
    <name type="synonym">Mytilus polymorpha</name>
    <dbReference type="NCBI Taxonomy" id="45954"/>
    <lineage>
        <taxon>Eukaryota</taxon>
        <taxon>Metazoa</taxon>
        <taxon>Spiralia</taxon>
        <taxon>Lophotrochozoa</taxon>
        <taxon>Mollusca</taxon>
        <taxon>Bivalvia</taxon>
        <taxon>Autobranchia</taxon>
        <taxon>Heteroconchia</taxon>
        <taxon>Euheterodonta</taxon>
        <taxon>Imparidentia</taxon>
        <taxon>Neoheterodontei</taxon>
        <taxon>Myida</taxon>
        <taxon>Dreissenoidea</taxon>
        <taxon>Dreissenidae</taxon>
        <taxon>Dreissena</taxon>
    </lineage>
</organism>
<dbReference type="AlphaFoldDB" id="A0A9D3YG07"/>